<accession>A0A6G1SF55</accession>
<dbReference type="PANTHER" id="PTHR13007:SF19">
    <property type="entry name" value="PRE-MRNA-SPLICING FACTOR 18"/>
    <property type="match status" value="1"/>
</dbReference>
<dbReference type="Pfam" id="PF08799">
    <property type="entry name" value="PRP4"/>
    <property type="match status" value="1"/>
</dbReference>
<evidence type="ECO:0000313" key="10">
    <source>
        <dbReference type="EMBL" id="MDE48563.1"/>
    </source>
</evidence>
<dbReference type="GO" id="GO:0046540">
    <property type="term" value="C:U4/U6 x U5 tri-snRNP complex"/>
    <property type="evidence" value="ECO:0007669"/>
    <property type="project" value="TreeGrafter"/>
</dbReference>
<keyword evidence="6" id="KW-0508">mRNA splicing</keyword>
<evidence type="ECO:0000259" key="9">
    <source>
        <dbReference type="SMART" id="SM00500"/>
    </source>
</evidence>
<evidence type="ECO:0000256" key="6">
    <source>
        <dbReference type="ARBA" id="ARBA00023187"/>
    </source>
</evidence>
<evidence type="ECO:0000256" key="3">
    <source>
        <dbReference type="ARBA" id="ARBA00018242"/>
    </source>
</evidence>
<proteinExistence type="inferred from homology"/>
<dbReference type="Gene3D" id="1.20.940.10">
    <property type="entry name" value="Functional domain of the splicing factor Prp18"/>
    <property type="match status" value="1"/>
</dbReference>
<evidence type="ECO:0000256" key="7">
    <source>
        <dbReference type="ARBA" id="ARBA00023242"/>
    </source>
</evidence>
<keyword evidence="5" id="KW-0747">Spliceosome</keyword>
<dbReference type="InterPro" id="IPR004098">
    <property type="entry name" value="Prp18"/>
</dbReference>
<evidence type="ECO:0000256" key="8">
    <source>
        <dbReference type="ARBA" id="ARBA00031388"/>
    </source>
</evidence>
<organism evidence="10">
    <name type="scientific">Aceria tosichella</name>
    <name type="common">wheat curl mite</name>
    <dbReference type="NCBI Taxonomy" id="561515"/>
    <lineage>
        <taxon>Eukaryota</taxon>
        <taxon>Metazoa</taxon>
        <taxon>Ecdysozoa</taxon>
        <taxon>Arthropoda</taxon>
        <taxon>Chelicerata</taxon>
        <taxon>Arachnida</taxon>
        <taxon>Acari</taxon>
        <taxon>Acariformes</taxon>
        <taxon>Trombidiformes</taxon>
        <taxon>Prostigmata</taxon>
        <taxon>Eupodina</taxon>
        <taxon>Eriophyoidea</taxon>
        <taxon>Eriophyidae</taxon>
        <taxon>Eriophyinae</taxon>
        <taxon>Aceriini</taxon>
        <taxon>Aceria</taxon>
    </lineage>
</organism>
<dbReference type="GO" id="GO:0005682">
    <property type="term" value="C:U5 snRNP"/>
    <property type="evidence" value="ECO:0007669"/>
    <property type="project" value="TreeGrafter"/>
</dbReference>
<protein>
    <recommendedName>
        <fullName evidence="3">Pre-mRNA-splicing factor 18</fullName>
    </recommendedName>
    <alternativeName>
        <fullName evidence="8">PRP18 homolog</fullName>
    </alternativeName>
</protein>
<evidence type="ECO:0000256" key="2">
    <source>
        <dbReference type="ARBA" id="ARBA00008137"/>
    </source>
</evidence>
<dbReference type="InterPro" id="IPR039979">
    <property type="entry name" value="PRPF18"/>
</dbReference>
<keyword evidence="7" id="KW-0539">Nucleus</keyword>
<dbReference type="PANTHER" id="PTHR13007">
    <property type="entry name" value="PRE-MRNA SPLICING FACTOR-RELATED"/>
    <property type="match status" value="1"/>
</dbReference>
<name>A0A6G1SF55_9ACAR</name>
<evidence type="ECO:0000256" key="5">
    <source>
        <dbReference type="ARBA" id="ARBA00022728"/>
    </source>
</evidence>
<dbReference type="GO" id="GO:0000350">
    <property type="term" value="P:generation of catalytic spliceosome for second transesterification step"/>
    <property type="evidence" value="ECO:0007669"/>
    <property type="project" value="TreeGrafter"/>
</dbReference>
<gene>
    <name evidence="10" type="primary">PRPF18</name>
    <name evidence="10" type="ORF">g.16485</name>
</gene>
<comment type="similarity">
    <text evidence="2">Belongs to the PRP18 family.</text>
</comment>
<feature type="domain" description="Pre-mRNA processing factor 4 (PRP4)-like" evidence="9">
    <location>
        <begin position="2"/>
        <end position="52"/>
    </location>
</feature>
<dbReference type="Gene3D" id="4.10.280.110">
    <property type="entry name" value="Pre-mRNA processing factor 4 domain"/>
    <property type="match status" value="1"/>
</dbReference>
<dbReference type="InterPro" id="IPR036285">
    <property type="entry name" value="PRP4-like_sf"/>
</dbReference>
<evidence type="ECO:0000256" key="1">
    <source>
        <dbReference type="ARBA" id="ARBA00004123"/>
    </source>
</evidence>
<dbReference type="SUPFAM" id="SSF47938">
    <property type="entry name" value="Functional domain of the splicing factor Prp18"/>
    <property type="match status" value="1"/>
</dbReference>
<dbReference type="EMBL" id="GGYP01003792">
    <property type="protein sequence ID" value="MDE48563.1"/>
    <property type="molecule type" value="Transcribed_RNA"/>
</dbReference>
<sequence>MLPRKEVIKRLRERGQPIKLFGESDEDSYNRLRQLELSEPDATNGMGNDFKAAMDKVNDEINKTCERSSDPSSGNKNDVITTVLNTSIEEIRALIQELNPASHYTDERTVANDCRIIMKFFRFLLESWGMELNARPIEEKTSQEGKTVSARYTNTRANLKPLFKLLKKNTISRDILRQLNLISKDLVARDYKEANSHYIEMSVGNAAWPMGVTMVGIHARTGREKISQNNIAHALNDETQRKYIQGIKRLMTQCEKMFPTDPSRSSFR</sequence>
<dbReference type="GO" id="GO:0071021">
    <property type="term" value="C:U2-type post-spliceosomal complex"/>
    <property type="evidence" value="ECO:0007669"/>
    <property type="project" value="TreeGrafter"/>
</dbReference>
<evidence type="ECO:0000256" key="4">
    <source>
        <dbReference type="ARBA" id="ARBA00022664"/>
    </source>
</evidence>
<keyword evidence="4" id="KW-0507">mRNA processing</keyword>
<comment type="subcellular location">
    <subcellularLocation>
        <location evidence="1">Nucleus</location>
    </subcellularLocation>
</comment>
<dbReference type="AlphaFoldDB" id="A0A6G1SF55"/>
<dbReference type="InterPro" id="IPR014906">
    <property type="entry name" value="PRP4-like"/>
</dbReference>
<dbReference type="SUPFAM" id="SSF158230">
    <property type="entry name" value="PRP4-like"/>
    <property type="match status" value="1"/>
</dbReference>
<reference evidence="10" key="1">
    <citation type="submission" date="2018-10" db="EMBL/GenBank/DDBJ databases">
        <title>Transcriptome assembly of Aceria tosichella (Wheat curl mite) Type 2.</title>
        <authorList>
            <person name="Scully E.D."/>
            <person name="Geib S.M."/>
            <person name="Palmer N.A."/>
            <person name="Gupta A.K."/>
            <person name="Sarath G."/>
            <person name="Tatineni S."/>
        </authorList>
    </citation>
    <scope>NUCLEOTIDE SEQUENCE</scope>
    <source>
        <strain evidence="10">LincolnNE</strain>
    </source>
</reference>
<dbReference type="Pfam" id="PF02840">
    <property type="entry name" value="Prp18"/>
    <property type="match status" value="1"/>
</dbReference>
<dbReference type="SMART" id="SM00500">
    <property type="entry name" value="SFM"/>
    <property type="match status" value="1"/>
</dbReference>